<sequence length="1392" mass="151543">MNPSKQLLCLTLLGPSTMLEAKRQQLLEQVQNVAPHVRRVDGVFLHMVLVPTQEAYKDLQNASSAKRVRLDDLLRYGDDIAFEDTRGVVQKALEGQSTPGKDVLFVLPRPGNTTPWASKATDISHICEMDDTIERLERGMAFVLDVSEPLNADEFHHAQSHLHDRMTQIVTRDPPVFLANELFGSSEPSPLRVVELLSSASDTNWDAAHDRLAESNTKYALALAPDEINYLVDAFVRGQGDVAPLRRNPTDVELFMFAQINSEHCRHKIFNAAWTIDGKKQPLSLFAMIRNTEEKTPAHTLSAYSDNAAVLEGSEGVRYMPSPDVRVLENNDRVSHLYVGQRESMPILAKVETHNHPTAISPYPGAATGSGGEIRDEGAVGCGSKPKAGLTGFMTSNLLLPGDGRQPWEEDIGYPMHVASAFEIMRDAPIGASAFNNEFGRPAITGFWRTLCERVPTENGFEWRGYHKPIMLAGGVGNVRRSNMLKGKIQPNDVLIVMGGPGYLIGLGGGTSSSLAGGGSERSKLDFVSVSRENPEMQRRCQEVIDACCSSETNPIVSIHDVGAGGLSNALPELVHDAGLGAVCELRNIPLGNSSLSPLAIWCNESQERYVLAVRAHDLARFKAIAERERCPVAAVGHATSEQRFVLTDRLREETCIDLPMSTLFGKPPKMDRSSEHVKRQLRAFDSSLATYLPGLDENARFAAAVDRVLHLPSVGSKSFLITIGDRSITGLVARDQMVGPFQVPVADVAVTRTSHSFDDNAAGEAMASGERTPLSLFSGAAAARMAVGETLTNMAAAYIDDIRKIKLSANWMCSAGFQHDGAVLYDAVQAVGMDFCPRLGVSIPVGKDSMSMGMSWRSDRNENEPEHETRTVTAPVSPIVSGFAPVANVSQTWTPTLRMLDDSCLLLVDLGHGRQRLGGSALAQVFREVGTEAPDVEEPEVLRAFFSAMNIMKQMHAGMPHSAPLVHAYHDRSDGGLLATVLEMSFAGRLGLDMDITGILRDTPMAALFNEELGAVLQVCVKDVSAVTSVLTSMGVPSNIIHTVASVRGDEQINIKCRGETLLSSTRAALQKAWADTSFRMQSLRDNPECAKQELAFIDEPAESASLKYELTFHPAKTLQWSNPASIERPLASQPRVAILREQGVNGHIEMAWAFASAGFSTYDVHMTDLLNGHQSLEPFVGLAACGGFSYGDVLGSGRGWAQSILHSSRVNEEFARFFARKDTFALGICNGCQMLSTLGHAGLIPGAENWPLFGPNESGRFEARLTNVKIQPSTPCIFFRDMDSSIMPVPVAHGEGRAVFRDSSRLADLQQQNGIALQYTDSRYPHNPNGSAANIAGATAADGRVLIMMPHPERAVAKQSLSWAPDHPSNEWMGYSPWFRMFENARAFVG</sequence>
<dbReference type="KEGG" id="mgl:MGL_1662"/>
<evidence type="ECO:0000256" key="5">
    <source>
        <dbReference type="ARBA" id="ARBA00022490"/>
    </source>
</evidence>
<dbReference type="Pfam" id="PF18076">
    <property type="entry name" value="FGAR-AT_N"/>
    <property type="match status" value="1"/>
</dbReference>
<keyword evidence="7" id="KW-0479">Metal-binding</keyword>
<dbReference type="FunCoup" id="A8PYH3">
    <property type="interactions" value="655"/>
</dbReference>
<name>A8PYH3_MALGO</name>
<comment type="caution">
    <text evidence="22">The sequence shown here is derived from an EMBL/GenBank/DDBJ whole genome shotgun (WGS) entry which is preliminary data.</text>
</comment>
<dbReference type="OrthoDB" id="6666987at2759"/>
<dbReference type="OMA" id="LSANWMW"/>
<evidence type="ECO:0000256" key="17">
    <source>
        <dbReference type="ARBA" id="ARBA00071729"/>
    </source>
</evidence>
<dbReference type="Proteomes" id="UP000008837">
    <property type="component" value="Unassembled WGS sequence"/>
</dbReference>
<evidence type="ECO:0000256" key="10">
    <source>
        <dbReference type="ARBA" id="ARBA00022840"/>
    </source>
</evidence>
<evidence type="ECO:0000256" key="15">
    <source>
        <dbReference type="ARBA" id="ARBA00052585"/>
    </source>
</evidence>
<dbReference type="CDD" id="cd02204">
    <property type="entry name" value="PurL_repeat2"/>
    <property type="match status" value="1"/>
</dbReference>
<dbReference type="InterPro" id="IPR010073">
    <property type="entry name" value="PurL_large"/>
</dbReference>
<dbReference type="NCBIfam" id="NF003672">
    <property type="entry name" value="PRK05297.1"/>
    <property type="match status" value="1"/>
</dbReference>
<dbReference type="PROSITE" id="PS51273">
    <property type="entry name" value="GATASE_TYPE_1"/>
    <property type="match status" value="1"/>
</dbReference>
<dbReference type="Pfam" id="PF18072">
    <property type="entry name" value="FGAR-AT_linker"/>
    <property type="match status" value="1"/>
</dbReference>
<comment type="function">
    <text evidence="16">Phosphoribosylformylglycinamidine synthase involved in the purines biosynthetic pathway. Catalyzes the ATP-dependent conversion of formylglycinamide ribonucleotide (FGAR) and glutamine to yield formylglycinamidine ribonucleotide (FGAM) and glutamate.</text>
</comment>
<dbReference type="SUPFAM" id="SSF82697">
    <property type="entry name" value="PurS-like"/>
    <property type="match status" value="1"/>
</dbReference>
<dbReference type="RefSeq" id="XP_001731479.1">
    <property type="nucleotide sequence ID" value="XM_001731427.1"/>
</dbReference>
<dbReference type="PANTHER" id="PTHR10099:SF1">
    <property type="entry name" value="PHOSPHORIBOSYLFORMYLGLYCINAMIDINE SYNTHASE"/>
    <property type="match status" value="1"/>
</dbReference>
<dbReference type="CDD" id="cd01740">
    <property type="entry name" value="GATase1_FGAR_AT"/>
    <property type="match status" value="1"/>
</dbReference>
<dbReference type="EC" id="6.3.5.3" evidence="4"/>
<feature type="domain" description="PurM-like C-terminal" evidence="18">
    <location>
        <begin position="916"/>
        <end position="1042"/>
    </location>
</feature>
<dbReference type="GeneID" id="5855786"/>
<evidence type="ECO:0000256" key="8">
    <source>
        <dbReference type="ARBA" id="ARBA00022741"/>
    </source>
</evidence>
<dbReference type="Pfam" id="PF13507">
    <property type="entry name" value="GATase_5"/>
    <property type="match status" value="1"/>
</dbReference>
<keyword evidence="8" id="KW-0547">Nucleotide-binding</keyword>
<dbReference type="InterPro" id="IPR036921">
    <property type="entry name" value="PurM-like_N_sf"/>
</dbReference>
<comment type="similarity">
    <text evidence="3">In the N-terminal section; belongs to the FGAMS family.</text>
</comment>
<evidence type="ECO:0000313" key="22">
    <source>
        <dbReference type="EMBL" id="EDP44265.1"/>
    </source>
</evidence>
<dbReference type="SMART" id="SM01211">
    <property type="entry name" value="GATase_5"/>
    <property type="match status" value="1"/>
</dbReference>
<evidence type="ECO:0000256" key="16">
    <source>
        <dbReference type="ARBA" id="ARBA00057317"/>
    </source>
</evidence>
<dbReference type="SUPFAM" id="SSF109736">
    <property type="entry name" value="FGAM synthase PurL, linker domain"/>
    <property type="match status" value="1"/>
</dbReference>
<evidence type="ECO:0000259" key="18">
    <source>
        <dbReference type="Pfam" id="PF02769"/>
    </source>
</evidence>
<organism evidence="22 23">
    <name type="scientific">Malassezia globosa (strain ATCC MYA-4612 / CBS 7966)</name>
    <name type="common">Dandruff-associated fungus</name>
    <dbReference type="NCBI Taxonomy" id="425265"/>
    <lineage>
        <taxon>Eukaryota</taxon>
        <taxon>Fungi</taxon>
        <taxon>Dikarya</taxon>
        <taxon>Basidiomycota</taxon>
        <taxon>Ustilaginomycotina</taxon>
        <taxon>Malasseziomycetes</taxon>
        <taxon>Malasseziales</taxon>
        <taxon>Malasseziaceae</taxon>
        <taxon>Malassezia</taxon>
    </lineage>
</organism>
<feature type="domain" description="PurM-like C-terminal" evidence="18">
    <location>
        <begin position="490"/>
        <end position="648"/>
    </location>
</feature>
<dbReference type="InterPro" id="IPR029062">
    <property type="entry name" value="Class_I_gatase-like"/>
</dbReference>
<dbReference type="Gene3D" id="3.40.50.880">
    <property type="match status" value="1"/>
</dbReference>
<evidence type="ECO:0000256" key="9">
    <source>
        <dbReference type="ARBA" id="ARBA00022755"/>
    </source>
</evidence>
<dbReference type="FunFam" id="3.30.1330.10:FF:000002">
    <property type="entry name" value="Phosphoribosylformylglycinamidine synthase"/>
    <property type="match status" value="1"/>
</dbReference>
<keyword evidence="6" id="KW-0436">Ligase</keyword>
<keyword evidence="12" id="KW-0315">Glutamine amidotransferase</keyword>
<dbReference type="FunFam" id="3.30.1330.10:FF:000005">
    <property type="entry name" value="Phosphoribosylformylglycinamidine synthase"/>
    <property type="match status" value="1"/>
</dbReference>
<evidence type="ECO:0000256" key="12">
    <source>
        <dbReference type="ARBA" id="ARBA00022962"/>
    </source>
</evidence>
<dbReference type="InterPro" id="IPR010918">
    <property type="entry name" value="PurM-like_C_dom"/>
</dbReference>
<dbReference type="HAMAP" id="MF_00419">
    <property type="entry name" value="PurL_1"/>
    <property type="match status" value="1"/>
</dbReference>
<dbReference type="FunFam" id="3.40.50.880:FF:000008">
    <property type="entry name" value="Phosphoribosylformylglycinamidine synthase"/>
    <property type="match status" value="1"/>
</dbReference>
<feature type="domain" description="Phosphoribosylformylglycinamidine synthase linker" evidence="19">
    <location>
        <begin position="212"/>
        <end position="268"/>
    </location>
</feature>
<dbReference type="Gene3D" id="1.10.8.750">
    <property type="entry name" value="Phosphoribosylformylglycinamidine synthase, linker domain"/>
    <property type="match status" value="1"/>
</dbReference>
<dbReference type="InterPro" id="IPR041609">
    <property type="entry name" value="PurL_linker"/>
</dbReference>
<comment type="pathway">
    <text evidence="2">Purine metabolism; IMP biosynthesis via de novo pathway; 5-amino-1-(5-phospho-D-ribosyl)imidazole from N(2)-formyl-N(1)-(5-phospho-D-ribosyl)glycinamide: step 1/2.</text>
</comment>
<dbReference type="PANTHER" id="PTHR10099">
    <property type="entry name" value="PHOSPHORIBOSYLFORMYLGLYCINAMIDINE SYNTHASE"/>
    <property type="match status" value="1"/>
</dbReference>
<dbReference type="InterPro" id="IPR040707">
    <property type="entry name" value="FGAR-AT_N"/>
</dbReference>
<evidence type="ECO:0000256" key="6">
    <source>
        <dbReference type="ARBA" id="ARBA00022598"/>
    </source>
</evidence>
<dbReference type="EMBL" id="AAYY01000004">
    <property type="protein sequence ID" value="EDP44265.1"/>
    <property type="molecule type" value="Genomic_DNA"/>
</dbReference>
<dbReference type="GO" id="GO:0006189">
    <property type="term" value="P:'de novo' IMP biosynthetic process"/>
    <property type="evidence" value="ECO:0007669"/>
    <property type="project" value="UniProtKB-UniPathway"/>
</dbReference>
<dbReference type="STRING" id="425265.A8PYH3"/>
<comment type="subcellular location">
    <subcellularLocation>
        <location evidence="1">Cytoplasm</location>
    </subcellularLocation>
</comment>
<dbReference type="GO" id="GO:0004642">
    <property type="term" value="F:phosphoribosylformylglycinamidine synthase activity"/>
    <property type="evidence" value="ECO:0007669"/>
    <property type="project" value="UniProtKB-EC"/>
</dbReference>
<dbReference type="InterPro" id="IPR055181">
    <property type="entry name" value="FGAR-AT_PurM_N-like"/>
</dbReference>
<evidence type="ECO:0000259" key="19">
    <source>
        <dbReference type="Pfam" id="PF18072"/>
    </source>
</evidence>
<dbReference type="FunFam" id="3.90.650.10:FF:000024">
    <property type="entry name" value="Phosphoribosylformylglycinamidine synthase"/>
    <property type="match status" value="1"/>
</dbReference>
<accession>A8PYH3</accession>
<keyword evidence="11" id="KW-0460">Magnesium</keyword>
<dbReference type="GO" id="GO:0046872">
    <property type="term" value="F:metal ion binding"/>
    <property type="evidence" value="ECO:0007669"/>
    <property type="project" value="UniProtKB-KW"/>
</dbReference>
<dbReference type="UniPathway" id="UPA00074">
    <property type="reaction ID" value="UER00128"/>
</dbReference>
<dbReference type="CDD" id="cd02203">
    <property type="entry name" value="PurL_repeat1"/>
    <property type="match status" value="1"/>
</dbReference>
<evidence type="ECO:0000256" key="2">
    <source>
        <dbReference type="ARBA" id="ARBA00004920"/>
    </source>
</evidence>
<comment type="catalytic activity">
    <reaction evidence="15">
        <text>N(2)-formyl-N(1)-(5-phospho-beta-D-ribosyl)glycinamide + L-glutamine + ATP + H2O = 2-formamido-N(1)-(5-O-phospho-beta-D-ribosyl)acetamidine + L-glutamate + ADP + phosphate + H(+)</text>
        <dbReference type="Rhea" id="RHEA:17129"/>
        <dbReference type="ChEBI" id="CHEBI:15377"/>
        <dbReference type="ChEBI" id="CHEBI:15378"/>
        <dbReference type="ChEBI" id="CHEBI:29985"/>
        <dbReference type="ChEBI" id="CHEBI:30616"/>
        <dbReference type="ChEBI" id="CHEBI:43474"/>
        <dbReference type="ChEBI" id="CHEBI:58359"/>
        <dbReference type="ChEBI" id="CHEBI:147286"/>
        <dbReference type="ChEBI" id="CHEBI:147287"/>
        <dbReference type="ChEBI" id="CHEBI:456216"/>
        <dbReference type="EC" id="6.3.5.3"/>
    </reaction>
</comment>
<dbReference type="SUPFAM" id="SSF56042">
    <property type="entry name" value="PurM C-terminal domain-like"/>
    <property type="match status" value="2"/>
</dbReference>
<dbReference type="InterPro" id="IPR036676">
    <property type="entry name" value="PurM-like_C_sf"/>
</dbReference>
<reference evidence="22 23" key="1">
    <citation type="journal article" date="2007" name="Proc. Natl. Acad. Sci. U.S.A.">
        <title>Dandruff-associated Malassezia genomes reveal convergent and divergent virulence traits shared with plant and human fungal pathogens.</title>
        <authorList>
            <person name="Xu J."/>
            <person name="Saunders C.W."/>
            <person name="Hu P."/>
            <person name="Grant R.A."/>
            <person name="Boekhout T."/>
            <person name="Kuramae E.E."/>
            <person name="Kronstad J.W."/>
            <person name="Deangelis Y.M."/>
            <person name="Reeder N.L."/>
            <person name="Johnstone K.R."/>
            <person name="Leland M."/>
            <person name="Fieno A.M."/>
            <person name="Begley W.M."/>
            <person name="Sun Y."/>
            <person name="Lacey M.P."/>
            <person name="Chaudhary T."/>
            <person name="Keough T."/>
            <person name="Chu L."/>
            <person name="Sears R."/>
            <person name="Yuan B."/>
            <person name="Dawson T.L.Jr."/>
        </authorList>
    </citation>
    <scope>NUCLEOTIDE SEQUENCE [LARGE SCALE GENOMIC DNA]</scope>
    <source>
        <strain evidence="23">ATCC MYA-4612 / CBS 7966</strain>
    </source>
</reference>
<evidence type="ECO:0000256" key="1">
    <source>
        <dbReference type="ARBA" id="ARBA00004496"/>
    </source>
</evidence>
<evidence type="ECO:0000259" key="21">
    <source>
        <dbReference type="Pfam" id="PF22689"/>
    </source>
</evidence>
<keyword evidence="23" id="KW-1185">Reference proteome</keyword>
<proteinExistence type="inferred from homology"/>
<dbReference type="SUPFAM" id="SSF55326">
    <property type="entry name" value="PurM N-terminal domain-like"/>
    <property type="match status" value="2"/>
</dbReference>
<feature type="domain" description="FGAR-AT PurM N-terminal-like" evidence="21">
    <location>
        <begin position="717"/>
        <end position="886"/>
    </location>
</feature>
<keyword evidence="9" id="KW-0658">Purine biosynthesis</keyword>
<feature type="domain" description="Phosphoribosylformylglycinamidine synthase N-terminal" evidence="20">
    <location>
        <begin position="61"/>
        <end position="174"/>
    </location>
</feature>
<dbReference type="Pfam" id="PF02769">
    <property type="entry name" value="AIRS_C"/>
    <property type="match status" value="2"/>
</dbReference>
<evidence type="ECO:0000313" key="23">
    <source>
        <dbReference type="Proteomes" id="UP000008837"/>
    </source>
</evidence>
<keyword evidence="5" id="KW-0963">Cytoplasm</keyword>
<evidence type="ECO:0000256" key="7">
    <source>
        <dbReference type="ARBA" id="ARBA00022723"/>
    </source>
</evidence>
<dbReference type="GO" id="GO:0005737">
    <property type="term" value="C:cytoplasm"/>
    <property type="evidence" value="ECO:0007669"/>
    <property type="project" value="UniProtKB-SubCell"/>
</dbReference>
<dbReference type="InParanoid" id="A8PYH3"/>
<dbReference type="Gene3D" id="3.90.650.10">
    <property type="entry name" value="PurM-like C-terminal domain"/>
    <property type="match status" value="2"/>
</dbReference>
<dbReference type="SUPFAM" id="SSF52317">
    <property type="entry name" value="Class I glutamine amidotransferase-like"/>
    <property type="match status" value="1"/>
</dbReference>
<evidence type="ECO:0000256" key="11">
    <source>
        <dbReference type="ARBA" id="ARBA00022842"/>
    </source>
</evidence>
<protein>
    <recommendedName>
        <fullName evidence="17">Phosphoribosylformylglycinamidine synthase</fullName>
        <ecNumber evidence="4">6.3.5.3</ecNumber>
    </recommendedName>
    <alternativeName>
        <fullName evidence="14">Formylglycinamide ribonucleotide amidotransferase</fullName>
    </alternativeName>
    <alternativeName>
        <fullName evidence="13">Formylglycinamide ribotide amidotransferase</fullName>
    </alternativeName>
</protein>
<gene>
    <name evidence="22" type="ORF">MGL_1662</name>
</gene>
<dbReference type="Gene3D" id="3.30.1330.10">
    <property type="entry name" value="PurM-like, N-terminal domain"/>
    <property type="match status" value="2"/>
</dbReference>
<evidence type="ECO:0000256" key="3">
    <source>
        <dbReference type="ARBA" id="ARBA00008608"/>
    </source>
</evidence>
<evidence type="ECO:0000256" key="14">
    <source>
        <dbReference type="ARBA" id="ARBA00032632"/>
    </source>
</evidence>
<keyword evidence="10" id="KW-0067">ATP-binding</keyword>
<evidence type="ECO:0000259" key="20">
    <source>
        <dbReference type="Pfam" id="PF18076"/>
    </source>
</evidence>
<dbReference type="NCBIfam" id="TIGR01735">
    <property type="entry name" value="FGAM_synt"/>
    <property type="match status" value="1"/>
</dbReference>
<dbReference type="VEuPathDB" id="FungiDB:MGL_1662"/>
<dbReference type="Pfam" id="PF22689">
    <property type="entry name" value="FGAR-AT_PurM_N-like"/>
    <property type="match status" value="1"/>
</dbReference>
<dbReference type="GO" id="GO:0005524">
    <property type="term" value="F:ATP binding"/>
    <property type="evidence" value="ECO:0007669"/>
    <property type="project" value="UniProtKB-KW"/>
</dbReference>
<evidence type="ECO:0000256" key="13">
    <source>
        <dbReference type="ARBA" id="ARBA00029823"/>
    </source>
</evidence>
<dbReference type="InterPro" id="IPR036604">
    <property type="entry name" value="PurS-like_sf"/>
</dbReference>
<evidence type="ECO:0000256" key="4">
    <source>
        <dbReference type="ARBA" id="ARBA00012747"/>
    </source>
</evidence>